<feature type="transmembrane region" description="Helical" evidence="7">
    <location>
        <begin position="12"/>
        <end position="38"/>
    </location>
</feature>
<comment type="caution">
    <text evidence="9">The sequence shown here is derived from an EMBL/GenBank/DDBJ whole genome shotgun (WGS) entry which is preliminary data.</text>
</comment>
<keyword evidence="2 7" id="KW-0813">Transport</keyword>
<dbReference type="PROSITE" id="PS50928">
    <property type="entry name" value="ABC_TM1"/>
    <property type="match status" value="1"/>
</dbReference>
<evidence type="ECO:0000256" key="3">
    <source>
        <dbReference type="ARBA" id="ARBA00022475"/>
    </source>
</evidence>
<dbReference type="Pfam" id="PF00528">
    <property type="entry name" value="BPD_transp_1"/>
    <property type="match status" value="1"/>
</dbReference>
<dbReference type="CDD" id="cd06261">
    <property type="entry name" value="TM_PBP2"/>
    <property type="match status" value="1"/>
</dbReference>
<feature type="transmembrane region" description="Helical" evidence="7">
    <location>
        <begin position="156"/>
        <end position="179"/>
    </location>
</feature>
<evidence type="ECO:0000256" key="4">
    <source>
        <dbReference type="ARBA" id="ARBA00022692"/>
    </source>
</evidence>
<proteinExistence type="inferred from homology"/>
<evidence type="ECO:0000259" key="8">
    <source>
        <dbReference type="PROSITE" id="PS50928"/>
    </source>
</evidence>
<dbReference type="PANTHER" id="PTHR30193:SF1">
    <property type="entry name" value="ABC TRANSPORTER PERMEASE PROTEIN YESP-RELATED"/>
    <property type="match status" value="1"/>
</dbReference>
<dbReference type="Gene3D" id="1.10.3720.10">
    <property type="entry name" value="MetI-like"/>
    <property type="match status" value="1"/>
</dbReference>
<comment type="similarity">
    <text evidence="7">Belongs to the binding-protein-dependent transport system permease family.</text>
</comment>
<feature type="domain" description="ABC transmembrane type-1" evidence="8">
    <location>
        <begin position="69"/>
        <end position="281"/>
    </location>
</feature>
<dbReference type="PANTHER" id="PTHR30193">
    <property type="entry name" value="ABC TRANSPORTER PERMEASE PROTEIN"/>
    <property type="match status" value="1"/>
</dbReference>
<gene>
    <name evidence="9" type="ORF">H9910_06565</name>
</gene>
<evidence type="ECO:0000256" key="7">
    <source>
        <dbReference type="RuleBase" id="RU363032"/>
    </source>
</evidence>
<dbReference type="EMBL" id="DWUU01000040">
    <property type="protein sequence ID" value="HJD42655.1"/>
    <property type="molecule type" value="Genomic_DNA"/>
</dbReference>
<feature type="transmembrane region" description="Helical" evidence="7">
    <location>
        <begin position="107"/>
        <end position="127"/>
    </location>
</feature>
<sequence>MHVKLKNNLTGYFFIGPWLICFLVFTLFPVGMSLYYSFTDFDILSAPNFVGLENYRYLLFEDRKFWQSVKVTLLYAFVSIPLRLIFAFFVANLLAKKHKGQGIYRTLFYLPSIVGESVAVAIVWRTIFGKNGAFEALLGLFGITTEYSVLGDPNTAIWSLILMSIWQFGSPMLIFLAGLKDIPDTYYEAASIDGASSFQRFWKITVPLITPIFLFNLVMQMITGFMVFTQGYIITEGGPLNSTLFYVVYLYQTTFENFEAGRGSAMAWMLLLFIGILTAILFSTSKYWVFEENGKEG</sequence>
<name>A0A9D2RF53_9FIRM</name>
<protein>
    <submittedName>
        <fullName evidence="9">Sugar ABC transporter permease</fullName>
    </submittedName>
</protein>
<dbReference type="SUPFAM" id="SSF161098">
    <property type="entry name" value="MetI-like"/>
    <property type="match status" value="1"/>
</dbReference>
<evidence type="ECO:0000256" key="1">
    <source>
        <dbReference type="ARBA" id="ARBA00004651"/>
    </source>
</evidence>
<keyword evidence="3" id="KW-1003">Cell membrane</keyword>
<dbReference type="GO" id="GO:0055085">
    <property type="term" value="P:transmembrane transport"/>
    <property type="evidence" value="ECO:0007669"/>
    <property type="project" value="InterPro"/>
</dbReference>
<dbReference type="InterPro" id="IPR051393">
    <property type="entry name" value="ABC_transporter_permease"/>
</dbReference>
<evidence type="ECO:0000256" key="2">
    <source>
        <dbReference type="ARBA" id="ARBA00022448"/>
    </source>
</evidence>
<evidence type="ECO:0000256" key="5">
    <source>
        <dbReference type="ARBA" id="ARBA00022989"/>
    </source>
</evidence>
<evidence type="ECO:0000313" key="9">
    <source>
        <dbReference type="EMBL" id="HJD42655.1"/>
    </source>
</evidence>
<evidence type="ECO:0000313" key="10">
    <source>
        <dbReference type="Proteomes" id="UP000823909"/>
    </source>
</evidence>
<dbReference type="AlphaFoldDB" id="A0A9D2RF53"/>
<keyword evidence="6 7" id="KW-0472">Membrane</keyword>
<accession>A0A9D2RF53</accession>
<dbReference type="InterPro" id="IPR000515">
    <property type="entry name" value="MetI-like"/>
</dbReference>
<dbReference type="SUPFAM" id="SSF160964">
    <property type="entry name" value="MalF N-terminal region-like"/>
    <property type="match status" value="1"/>
</dbReference>
<comment type="subcellular location">
    <subcellularLocation>
        <location evidence="1 7">Cell membrane</location>
        <topology evidence="1 7">Multi-pass membrane protein</topology>
    </subcellularLocation>
</comment>
<organism evidence="9 10">
    <name type="scientific">Candidatus Mediterraneibacter quadrami</name>
    <dbReference type="NCBI Taxonomy" id="2838684"/>
    <lineage>
        <taxon>Bacteria</taxon>
        <taxon>Bacillati</taxon>
        <taxon>Bacillota</taxon>
        <taxon>Clostridia</taxon>
        <taxon>Lachnospirales</taxon>
        <taxon>Lachnospiraceae</taxon>
        <taxon>Mediterraneibacter</taxon>
    </lineage>
</organism>
<keyword evidence="4 7" id="KW-0812">Transmembrane</keyword>
<feature type="transmembrane region" description="Helical" evidence="7">
    <location>
        <begin position="73"/>
        <end position="95"/>
    </location>
</feature>
<keyword evidence="5 7" id="KW-1133">Transmembrane helix</keyword>
<dbReference type="InterPro" id="IPR035906">
    <property type="entry name" value="MetI-like_sf"/>
</dbReference>
<dbReference type="Proteomes" id="UP000823909">
    <property type="component" value="Unassembled WGS sequence"/>
</dbReference>
<reference evidence="9" key="2">
    <citation type="submission" date="2021-04" db="EMBL/GenBank/DDBJ databases">
        <authorList>
            <person name="Gilroy R."/>
        </authorList>
    </citation>
    <scope>NUCLEOTIDE SEQUENCE</scope>
    <source>
        <strain evidence="9">ChiBcec15-3976</strain>
    </source>
</reference>
<reference evidence="9" key="1">
    <citation type="journal article" date="2021" name="PeerJ">
        <title>Extensive microbial diversity within the chicken gut microbiome revealed by metagenomics and culture.</title>
        <authorList>
            <person name="Gilroy R."/>
            <person name="Ravi A."/>
            <person name="Getino M."/>
            <person name="Pursley I."/>
            <person name="Horton D.L."/>
            <person name="Alikhan N.F."/>
            <person name="Baker D."/>
            <person name="Gharbi K."/>
            <person name="Hall N."/>
            <person name="Watson M."/>
            <person name="Adriaenssens E.M."/>
            <person name="Foster-Nyarko E."/>
            <person name="Jarju S."/>
            <person name="Secka A."/>
            <person name="Antonio M."/>
            <person name="Oren A."/>
            <person name="Chaudhuri R.R."/>
            <person name="La Ragione R."/>
            <person name="Hildebrand F."/>
            <person name="Pallen M.J."/>
        </authorList>
    </citation>
    <scope>NUCLEOTIDE SEQUENCE</scope>
    <source>
        <strain evidence="9">ChiBcec15-3976</strain>
    </source>
</reference>
<evidence type="ECO:0000256" key="6">
    <source>
        <dbReference type="ARBA" id="ARBA00023136"/>
    </source>
</evidence>
<dbReference type="GO" id="GO:0005886">
    <property type="term" value="C:plasma membrane"/>
    <property type="evidence" value="ECO:0007669"/>
    <property type="project" value="UniProtKB-SubCell"/>
</dbReference>
<feature type="transmembrane region" description="Helical" evidence="7">
    <location>
        <begin position="263"/>
        <end position="282"/>
    </location>
</feature>